<dbReference type="AlphaFoldDB" id="A0A2Z6R6J6"/>
<gene>
    <name evidence="1" type="ORF">RclHR1_27650003</name>
</gene>
<reference evidence="1 2" key="1">
    <citation type="submission" date="2017-11" db="EMBL/GenBank/DDBJ databases">
        <title>The genome of Rhizophagus clarus HR1 reveals common genetic basis of auxotrophy among arbuscular mycorrhizal fungi.</title>
        <authorList>
            <person name="Kobayashi Y."/>
        </authorList>
    </citation>
    <scope>NUCLEOTIDE SEQUENCE [LARGE SCALE GENOMIC DNA]</scope>
    <source>
        <strain evidence="1 2">HR1</strain>
    </source>
</reference>
<dbReference type="EMBL" id="BEXD01001963">
    <property type="protein sequence ID" value="GBB96482.1"/>
    <property type="molecule type" value="Genomic_DNA"/>
</dbReference>
<organism evidence="1 2">
    <name type="scientific">Rhizophagus clarus</name>
    <dbReference type="NCBI Taxonomy" id="94130"/>
    <lineage>
        <taxon>Eukaryota</taxon>
        <taxon>Fungi</taxon>
        <taxon>Fungi incertae sedis</taxon>
        <taxon>Mucoromycota</taxon>
        <taxon>Glomeromycotina</taxon>
        <taxon>Glomeromycetes</taxon>
        <taxon>Glomerales</taxon>
        <taxon>Glomeraceae</taxon>
        <taxon>Rhizophagus</taxon>
    </lineage>
</organism>
<sequence>MHVGWPGDDYNTCEKRFIERLTKAIWYIDPHLEKLRSRGCHLPLLFSSLPVYQQNGVYNEYYQRMKKKKSQLTRLELFQLANSIELSLTEPWASKDFWQEIISNVFKLTSMMKKYFDHLENINNNMKALHESENPAREPSTNCNVWLISKYDEREINSRYHSLDSDLTNRELFNFIDLNLHVPDNPIKKYDFIHNIQLSVPKDYIGKVFSFFFKNCIYPHGNYLGTLNFIWREPDTNEINEDYETLKAQMIIRINDIIPVYYTRQMRKNVFQKYSLVRNLSKPVLRMLYYDLTDDALLANDKISKEMEERLRRMMLLEDPSIIIDLRINNGFQGSKFDIFWDELNRYFNEHNNTVVNERRTGATLYIPYAISIQELQDRIITRLNAIYQGPPLPSDVFIPSEEWIRLNFASSNAYTTKALQYTGRFNVKYKVQSRLLRKSSEDEHYSDDKHKVPIGEGVPVSTGVRNKKTLAPAKGEITATDHDFTKLSLTPSVTLFINIPCDISESFYDGKVYISFKDAVFQPSSALRHSTEFFSLINRQYCNQPLPSILSLYTDGGPDHRCTFGSVQVALIYLFLTGNFDMLIAVRTAPHHSWCNPAERIMSVINYGLQGVAIEREKMPEEYEDEFKILKTLEDIREKAKDNLCLKAELEKCIVTVQELLCERTEHLVWKNEAFEIENPAFNSEIDEMFKIKKCNQPSCEVCYPIRMPIDVFQNLYFLPDPVPLRDNPDYYETFANLYGKPTTEKFCPSLINLNSKAELVPSNILISAKIRGYIKCNSCGKTRCLYSESRLTEQEKQDLESAL</sequence>
<evidence type="ECO:0000313" key="1">
    <source>
        <dbReference type="EMBL" id="GBB96482.1"/>
    </source>
</evidence>
<protein>
    <submittedName>
        <fullName evidence="1">Uncharacterized protein</fullName>
    </submittedName>
</protein>
<proteinExistence type="predicted"/>
<comment type="caution">
    <text evidence="1">The sequence shown here is derived from an EMBL/GenBank/DDBJ whole genome shotgun (WGS) entry which is preliminary data.</text>
</comment>
<dbReference type="Proteomes" id="UP000247702">
    <property type="component" value="Unassembled WGS sequence"/>
</dbReference>
<accession>A0A2Z6R6J6</accession>
<name>A0A2Z6R6J6_9GLOM</name>
<evidence type="ECO:0000313" key="2">
    <source>
        <dbReference type="Proteomes" id="UP000247702"/>
    </source>
</evidence>
<keyword evidence="2" id="KW-1185">Reference proteome</keyword>